<evidence type="ECO:0000313" key="2">
    <source>
        <dbReference type="Proteomes" id="UP001596353"/>
    </source>
</evidence>
<keyword evidence="2" id="KW-1185">Reference proteome</keyword>
<gene>
    <name evidence="1" type="ORF">ACFQFQ_12100</name>
</gene>
<name>A0ABW2B3E5_9RHOB</name>
<proteinExistence type="predicted"/>
<organism evidence="1 2">
    <name type="scientific">Sulfitobacter porphyrae</name>
    <dbReference type="NCBI Taxonomy" id="1246864"/>
    <lineage>
        <taxon>Bacteria</taxon>
        <taxon>Pseudomonadati</taxon>
        <taxon>Pseudomonadota</taxon>
        <taxon>Alphaproteobacteria</taxon>
        <taxon>Rhodobacterales</taxon>
        <taxon>Roseobacteraceae</taxon>
        <taxon>Sulfitobacter</taxon>
    </lineage>
</organism>
<evidence type="ECO:0000313" key="1">
    <source>
        <dbReference type="EMBL" id="MFC6760067.1"/>
    </source>
</evidence>
<protein>
    <submittedName>
        <fullName evidence="1">Uncharacterized protein</fullName>
    </submittedName>
</protein>
<dbReference type="EMBL" id="JBHSWG010000001">
    <property type="protein sequence ID" value="MFC6760067.1"/>
    <property type="molecule type" value="Genomic_DNA"/>
</dbReference>
<comment type="caution">
    <text evidence="1">The sequence shown here is derived from an EMBL/GenBank/DDBJ whole genome shotgun (WGS) entry which is preliminary data.</text>
</comment>
<dbReference type="Proteomes" id="UP001596353">
    <property type="component" value="Unassembled WGS sequence"/>
</dbReference>
<reference evidence="2" key="1">
    <citation type="journal article" date="2019" name="Int. J. Syst. Evol. Microbiol.">
        <title>The Global Catalogue of Microorganisms (GCM) 10K type strain sequencing project: providing services to taxonomists for standard genome sequencing and annotation.</title>
        <authorList>
            <consortium name="The Broad Institute Genomics Platform"/>
            <consortium name="The Broad Institute Genome Sequencing Center for Infectious Disease"/>
            <person name="Wu L."/>
            <person name="Ma J."/>
        </authorList>
    </citation>
    <scope>NUCLEOTIDE SEQUENCE [LARGE SCALE GENOMIC DNA]</scope>
    <source>
        <strain evidence="2">CCUG 66188</strain>
    </source>
</reference>
<accession>A0ABW2B3E5</accession>
<sequence>MVDQLLTVDGFDLGKVTEMIENSDLGALQKTTLTTGLKAAQDNPDLLKATLEKIREALNL</sequence>